<dbReference type="EMBL" id="JAUHHV010000009">
    <property type="protein sequence ID" value="KAK1413068.1"/>
    <property type="molecule type" value="Genomic_DNA"/>
</dbReference>
<evidence type="ECO:0000313" key="2">
    <source>
        <dbReference type="EMBL" id="KAK1413068.1"/>
    </source>
</evidence>
<feature type="compositionally biased region" description="Basic and acidic residues" evidence="1">
    <location>
        <begin position="112"/>
        <end position="126"/>
    </location>
</feature>
<keyword evidence="3" id="KW-1185">Reference proteome</keyword>
<feature type="compositionally biased region" description="Basic and acidic residues" evidence="1">
    <location>
        <begin position="22"/>
        <end position="37"/>
    </location>
</feature>
<protein>
    <submittedName>
        <fullName evidence="2">Uncharacterized protein</fullName>
    </submittedName>
</protein>
<reference evidence="2" key="1">
    <citation type="journal article" date="2023" name="bioRxiv">
        <title>Improved chromosome-level genome assembly for marigold (Tagetes erecta).</title>
        <authorList>
            <person name="Jiang F."/>
            <person name="Yuan L."/>
            <person name="Wang S."/>
            <person name="Wang H."/>
            <person name="Xu D."/>
            <person name="Wang A."/>
            <person name="Fan W."/>
        </authorList>
    </citation>
    <scope>NUCLEOTIDE SEQUENCE</scope>
    <source>
        <strain evidence="2">WSJ</strain>
        <tissue evidence="2">Leaf</tissue>
    </source>
</reference>
<feature type="region of interest" description="Disordered" evidence="1">
    <location>
        <begin position="101"/>
        <end position="126"/>
    </location>
</feature>
<evidence type="ECO:0000313" key="3">
    <source>
        <dbReference type="Proteomes" id="UP001229421"/>
    </source>
</evidence>
<evidence type="ECO:0000256" key="1">
    <source>
        <dbReference type="SAM" id="MobiDB-lite"/>
    </source>
</evidence>
<dbReference type="Proteomes" id="UP001229421">
    <property type="component" value="Unassembled WGS sequence"/>
</dbReference>
<proteinExistence type="predicted"/>
<name>A0AAD8JZT9_TARER</name>
<feature type="compositionally biased region" description="Polar residues" evidence="1">
    <location>
        <begin position="42"/>
        <end position="52"/>
    </location>
</feature>
<accession>A0AAD8JZT9</accession>
<comment type="caution">
    <text evidence="2">The sequence shown here is derived from an EMBL/GenBank/DDBJ whole genome shotgun (WGS) entry which is preliminary data.</text>
</comment>
<sequence>MRKSIASDSGQKKLKTPTSTKKTIEVEAVKNDVHLSDDNEDGVNNNMNLNKQTKAEDGEKLMDENEDGVGVEARKNSQIVVYEEIILENLENNQVVSQYSLSQNSSGMEQSNKVDDHHELQTGDEV</sequence>
<feature type="compositionally biased region" description="Polar residues" evidence="1">
    <location>
        <begin position="101"/>
        <end position="111"/>
    </location>
</feature>
<dbReference type="AlphaFoldDB" id="A0AAD8JZT9"/>
<gene>
    <name evidence="2" type="ORF">QVD17_34800</name>
</gene>
<feature type="compositionally biased region" description="Basic and acidic residues" evidence="1">
    <location>
        <begin position="53"/>
        <end position="62"/>
    </location>
</feature>
<organism evidence="2 3">
    <name type="scientific">Tagetes erecta</name>
    <name type="common">African marigold</name>
    <dbReference type="NCBI Taxonomy" id="13708"/>
    <lineage>
        <taxon>Eukaryota</taxon>
        <taxon>Viridiplantae</taxon>
        <taxon>Streptophyta</taxon>
        <taxon>Embryophyta</taxon>
        <taxon>Tracheophyta</taxon>
        <taxon>Spermatophyta</taxon>
        <taxon>Magnoliopsida</taxon>
        <taxon>eudicotyledons</taxon>
        <taxon>Gunneridae</taxon>
        <taxon>Pentapetalae</taxon>
        <taxon>asterids</taxon>
        <taxon>campanulids</taxon>
        <taxon>Asterales</taxon>
        <taxon>Asteraceae</taxon>
        <taxon>Asteroideae</taxon>
        <taxon>Heliantheae alliance</taxon>
        <taxon>Tageteae</taxon>
        <taxon>Tagetes</taxon>
    </lineage>
</organism>
<feature type="region of interest" description="Disordered" evidence="1">
    <location>
        <begin position="1"/>
        <end position="62"/>
    </location>
</feature>